<dbReference type="SMART" id="SM00028">
    <property type="entry name" value="TPR"/>
    <property type="match status" value="6"/>
</dbReference>
<dbReference type="SUPFAM" id="SSF48452">
    <property type="entry name" value="TPR-like"/>
    <property type="match status" value="2"/>
</dbReference>
<dbReference type="PROSITE" id="PS50005">
    <property type="entry name" value="TPR"/>
    <property type="match status" value="2"/>
</dbReference>
<evidence type="ECO:0000259" key="8">
    <source>
        <dbReference type="PROSITE" id="PS50076"/>
    </source>
</evidence>
<feature type="region of interest" description="Disordered" evidence="7">
    <location>
        <begin position="1055"/>
        <end position="1083"/>
    </location>
</feature>
<feature type="region of interest" description="Disordered" evidence="7">
    <location>
        <begin position="537"/>
        <end position="608"/>
    </location>
</feature>
<keyword evidence="5" id="KW-0040">ANK repeat</keyword>
<evidence type="ECO:0000256" key="4">
    <source>
        <dbReference type="ARBA" id="ARBA00022803"/>
    </source>
</evidence>
<dbReference type="SMART" id="SM00248">
    <property type="entry name" value="ANK"/>
    <property type="match status" value="4"/>
</dbReference>
<feature type="compositionally biased region" description="Gly residues" evidence="7">
    <location>
        <begin position="267"/>
        <end position="277"/>
    </location>
</feature>
<dbReference type="FunFam" id="1.25.40.10:FF:000020">
    <property type="entry name" value="Stress-induced phosphoprotein 1"/>
    <property type="match status" value="2"/>
</dbReference>
<dbReference type="AlphaFoldDB" id="A0AAE0GPN7"/>
<dbReference type="PROSITE" id="PS50088">
    <property type="entry name" value="ANK_REPEAT"/>
    <property type="match status" value="4"/>
</dbReference>
<keyword evidence="3" id="KW-0677">Repeat</keyword>
<dbReference type="InterPro" id="IPR001623">
    <property type="entry name" value="DnaJ_domain"/>
</dbReference>
<dbReference type="SUPFAM" id="SSF48403">
    <property type="entry name" value="Ankyrin repeat"/>
    <property type="match status" value="2"/>
</dbReference>
<proteinExistence type="predicted"/>
<feature type="compositionally biased region" description="Low complexity" evidence="7">
    <location>
        <begin position="565"/>
        <end position="584"/>
    </location>
</feature>
<feature type="repeat" description="TPR" evidence="6">
    <location>
        <begin position="598"/>
        <end position="631"/>
    </location>
</feature>
<evidence type="ECO:0000256" key="5">
    <source>
        <dbReference type="PROSITE-ProRule" id="PRU00023"/>
    </source>
</evidence>
<dbReference type="CDD" id="cd06257">
    <property type="entry name" value="DnaJ"/>
    <property type="match status" value="1"/>
</dbReference>
<dbReference type="Gene3D" id="1.25.40.20">
    <property type="entry name" value="Ankyrin repeat-containing domain"/>
    <property type="match status" value="2"/>
</dbReference>
<dbReference type="PROSITE" id="PS00636">
    <property type="entry name" value="DNAJ_1"/>
    <property type="match status" value="1"/>
</dbReference>
<dbReference type="PROSITE" id="PS50297">
    <property type="entry name" value="ANK_REP_REGION"/>
    <property type="match status" value="4"/>
</dbReference>
<dbReference type="SMART" id="SM00271">
    <property type="entry name" value="DnaJ"/>
    <property type="match status" value="1"/>
</dbReference>
<evidence type="ECO:0000256" key="1">
    <source>
        <dbReference type="ARBA" id="ARBA00004496"/>
    </source>
</evidence>
<evidence type="ECO:0000313" key="9">
    <source>
        <dbReference type="EMBL" id="KAK3281271.1"/>
    </source>
</evidence>
<reference evidence="9 10" key="1">
    <citation type="journal article" date="2015" name="Genome Biol. Evol.">
        <title>Comparative Genomics of a Bacterivorous Green Alga Reveals Evolutionary Causalities and Consequences of Phago-Mixotrophic Mode of Nutrition.</title>
        <authorList>
            <person name="Burns J.A."/>
            <person name="Paasch A."/>
            <person name="Narechania A."/>
            <person name="Kim E."/>
        </authorList>
    </citation>
    <scope>NUCLEOTIDE SEQUENCE [LARGE SCALE GENOMIC DNA]</scope>
    <source>
        <strain evidence="9 10">PLY_AMNH</strain>
    </source>
</reference>
<keyword evidence="10" id="KW-1185">Reference proteome</keyword>
<dbReference type="GO" id="GO:0005737">
    <property type="term" value="C:cytoplasm"/>
    <property type="evidence" value="ECO:0007669"/>
    <property type="project" value="UniProtKB-SubCell"/>
</dbReference>
<evidence type="ECO:0000256" key="7">
    <source>
        <dbReference type="SAM" id="MobiDB-lite"/>
    </source>
</evidence>
<dbReference type="InterPro" id="IPR036869">
    <property type="entry name" value="J_dom_sf"/>
</dbReference>
<dbReference type="PRINTS" id="PR00625">
    <property type="entry name" value="JDOMAIN"/>
</dbReference>
<keyword evidence="4 6" id="KW-0802">TPR repeat</keyword>
<accession>A0AAE0GPN7</accession>
<feature type="compositionally biased region" description="Low complexity" evidence="7">
    <location>
        <begin position="750"/>
        <end position="772"/>
    </location>
</feature>
<feature type="compositionally biased region" description="Low complexity" evidence="7">
    <location>
        <begin position="1063"/>
        <end position="1073"/>
    </location>
</feature>
<dbReference type="Pfam" id="PF00226">
    <property type="entry name" value="DnaJ"/>
    <property type="match status" value="1"/>
</dbReference>
<evidence type="ECO:0000256" key="2">
    <source>
        <dbReference type="ARBA" id="ARBA00022490"/>
    </source>
</evidence>
<feature type="compositionally biased region" description="Basic and acidic residues" evidence="7">
    <location>
        <begin position="587"/>
        <end position="606"/>
    </location>
</feature>
<dbReference type="Pfam" id="PF13637">
    <property type="entry name" value="Ank_4"/>
    <property type="match status" value="1"/>
</dbReference>
<feature type="region of interest" description="Disordered" evidence="7">
    <location>
        <begin position="267"/>
        <end position="362"/>
    </location>
</feature>
<dbReference type="InterPro" id="IPR018253">
    <property type="entry name" value="DnaJ_domain_CS"/>
</dbReference>
<feature type="compositionally biased region" description="Low complexity" evidence="7">
    <location>
        <begin position="727"/>
        <end position="738"/>
    </location>
</feature>
<name>A0AAE0GPN7_9CHLO</name>
<feature type="compositionally biased region" description="Low complexity" evidence="7">
    <location>
        <begin position="308"/>
        <end position="328"/>
    </location>
</feature>
<feature type="region of interest" description="Disordered" evidence="7">
    <location>
        <begin position="725"/>
        <end position="784"/>
    </location>
</feature>
<protein>
    <recommendedName>
        <fullName evidence="8">J domain-containing protein</fullName>
    </recommendedName>
</protein>
<feature type="compositionally biased region" description="Polar residues" evidence="7">
    <location>
        <begin position="339"/>
        <end position="348"/>
    </location>
</feature>
<dbReference type="Gene3D" id="1.25.40.10">
    <property type="entry name" value="Tetratricopeptide repeat domain"/>
    <property type="match status" value="2"/>
</dbReference>
<feature type="compositionally biased region" description="Pro residues" evidence="7">
    <location>
        <begin position="739"/>
        <end position="749"/>
    </location>
</feature>
<feature type="repeat" description="TPR" evidence="6">
    <location>
        <begin position="1087"/>
        <end position="1120"/>
    </location>
</feature>
<dbReference type="GO" id="GO:0051879">
    <property type="term" value="F:Hsp90 protein binding"/>
    <property type="evidence" value="ECO:0007669"/>
    <property type="project" value="TreeGrafter"/>
</dbReference>
<evidence type="ECO:0000313" key="10">
    <source>
        <dbReference type="Proteomes" id="UP001190700"/>
    </source>
</evidence>
<dbReference type="Pfam" id="PF12796">
    <property type="entry name" value="Ank_2"/>
    <property type="match status" value="1"/>
</dbReference>
<sequence length="1219" mass="128727">MLDTMPPEDEEKVKVDLYAILEVPKDISQDDLKKIYRKLALKWHPDKNPGNAEAQMKFQEIGKAYAILSDPAKRKYYDDTGDTEEMDVSPDEFIGMFQEMMCEMLGGMSIEDMLEGMNDGDVEDMPPFPFPEKLFPAGTFPKGMKFSTEFKLPPQVEEALDKGETDLAALFEKSKRNVAARAGSDSDDDGGVGGGWFGAGGFGSDEDFDMDGLPPELLKKMMSGGGDDLDEMELMRMLAGDESFLSSMPPELRGMMDPEMMAAMGAMGGMGGFGGPTSKGKGKAQKSRATSGGFKRRTGANSPKVKKPSAQAPKASASSRPAASKKPAGGTAKQEQDTLKTANATKTEAVQLGPMSKVERDEGKRWLEHAKGGELGNMKIALGRNGALLNYTGPGIGHTALHWAAAKGELGTLLWLLRAGADVDAVNSSDSTPLHAACANGQAEAARALILAGGCSMTKKDENGDLPTNLARQRAKELLPVLRAAELASALREQPEASWDAEQMRELLTTAEVPQSAECSEAELPAMVQRYLSSVPSRMQVHSGGGKPTGGTPAAAPAPAPAPTKPASAPASAPAASTEDAGSSSEEETKGEGLKGKADAAKERGNEAFQQGDYAKAVTQYSMAIRMDKNNHVLFSNRSASHAGVGNYEKALEDADRCIKLAPKWGKGFARKGAALVGLGQGAEAVKIYLEGLKVEPENEMLKDGLDEAKESIRVAKQKYEEMWGKAPPATDAELAEAPPAPSTPPPTNAPSAAAAQASAQPTPTAAASPAPDVTSGGQAPKDSNLSAAQVAQLAGVEKTEGRAWMDAARKGDIPSMQAALDLNPALLIYRGQGTNFGFTGHTALHWAAAKGHTEATRWLIGCGVPANAPNFAGSTPLHAAAGNGQAECIKVLLVEGAADAMKPDELGETPKAVALRKEQMPCALALDCYRTVQELQAVDPASWALKDMRNLLALSGEDLNKFTEKAEIRRAASEFISALPPRAAPDPGVLQAAQQAVKKAEEDFHQGQREPAATTPVVAAQAEGTAMGPAVAQTGDSAAAMVPTAPAARPVRNVRGGEARAARIAAGESSGSSDEEDRSARLKVKSEEAKKRGNAAFQQGDYHTAVKQYSMAIRMDKTNHVLWSNRSGSHAGVGNYEKALEDANRCIRLAPKWGKGFARKGAALVGLGQGGEGVKVYLEGLKVDPDNAGLREGLNEAKEAIRMAKQRYAEYWGENNNQ</sequence>
<dbReference type="Proteomes" id="UP001190700">
    <property type="component" value="Unassembled WGS sequence"/>
</dbReference>
<feature type="repeat" description="ANK" evidence="5">
    <location>
        <begin position="873"/>
        <end position="898"/>
    </location>
</feature>
<dbReference type="InterPro" id="IPR011990">
    <property type="entry name" value="TPR-like_helical_dom_sf"/>
</dbReference>
<comment type="subcellular location">
    <subcellularLocation>
        <location evidence="1">Cytoplasm</location>
    </subcellularLocation>
</comment>
<feature type="repeat" description="ANK" evidence="5">
    <location>
        <begin position="429"/>
        <end position="462"/>
    </location>
</feature>
<keyword evidence="2" id="KW-0963">Cytoplasm</keyword>
<gene>
    <name evidence="9" type="ORF">CYMTET_10925</name>
</gene>
<dbReference type="InterPro" id="IPR036770">
    <property type="entry name" value="Ankyrin_rpt-contain_sf"/>
</dbReference>
<dbReference type="Gene3D" id="1.10.287.110">
    <property type="entry name" value="DnaJ domain"/>
    <property type="match status" value="1"/>
</dbReference>
<dbReference type="EMBL" id="LGRX02003911">
    <property type="protein sequence ID" value="KAK3281271.1"/>
    <property type="molecule type" value="Genomic_DNA"/>
</dbReference>
<feature type="repeat" description="ANK" evidence="5">
    <location>
        <begin position="840"/>
        <end position="872"/>
    </location>
</feature>
<organism evidence="9 10">
    <name type="scientific">Cymbomonas tetramitiformis</name>
    <dbReference type="NCBI Taxonomy" id="36881"/>
    <lineage>
        <taxon>Eukaryota</taxon>
        <taxon>Viridiplantae</taxon>
        <taxon>Chlorophyta</taxon>
        <taxon>Pyramimonadophyceae</taxon>
        <taxon>Pyramimonadales</taxon>
        <taxon>Pyramimonadaceae</taxon>
        <taxon>Cymbomonas</taxon>
    </lineage>
</organism>
<evidence type="ECO:0000256" key="3">
    <source>
        <dbReference type="ARBA" id="ARBA00022737"/>
    </source>
</evidence>
<dbReference type="InterPro" id="IPR002110">
    <property type="entry name" value="Ankyrin_rpt"/>
</dbReference>
<feature type="repeat" description="ANK" evidence="5">
    <location>
        <begin position="396"/>
        <end position="428"/>
    </location>
</feature>
<evidence type="ECO:0000256" key="6">
    <source>
        <dbReference type="PROSITE-ProRule" id="PRU00339"/>
    </source>
</evidence>
<dbReference type="PANTHER" id="PTHR22904:SF523">
    <property type="entry name" value="STRESS-INDUCED-PHOSPHOPROTEIN 1"/>
    <property type="match status" value="1"/>
</dbReference>
<dbReference type="PANTHER" id="PTHR22904">
    <property type="entry name" value="TPR REPEAT CONTAINING PROTEIN"/>
    <property type="match status" value="1"/>
</dbReference>
<feature type="domain" description="J" evidence="8">
    <location>
        <begin position="16"/>
        <end position="81"/>
    </location>
</feature>
<dbReference type="SUPFAM" id="SSF46565">
    <property type="entry name" value="Chaperone J-domain"/>
    <property type="match status" value="1"/>
</dbReference>
<dbReference type="PROSITE" id="PS50076">
    <property type="entry name" value="DNAJ_2"/>
    <property type="match status" value="1"/>
</dbReference>
<comment type="caution">
    <text evidence="9">The sequence shown here is derived from an EMBL/GenBank/DDBJ whole genome shotgun (WGS) entry which is preliminary data.</text>
</comment>
<dbReference type="InterPro" id="IPR019734">
    <property type="entry name" value="TPR_rpt"/>
</dbReference>